<protein>
    <recommendedName>
        <fullName evidence="2">LysM domain-containing protein</fullName>
    </recommendedName>
</protein>
<dbReference type="OrthoDB" id="2107166at2759"/>
<dbReference type="SUPFAM" id="SSF54106">
    <property type="entry name" value="LysM domain"/>
    <property type="match status" value="2"/>
</dbReference>
<evidence type="ECO:0000256" key="1">
    <source>
        <dbReference type="SAM" id="SignalP"/>
    </source>
</evidence>
<dbReference type="SMART" id="SM00257">
    <property type="entry name" value="LysM"/>
    <property type="match status" value="2"/>
</dbReference>
<dbReference type="Proteomes" id="UP000663760">
    <property type="component" value="Chromosome 7"/>
</dbReference>
<sequence length="360" mass="37893">MAARHVPLFFASFLLLVAGCAAEGPSYSCSSGEKVKCQALAGYVPENETTYEAIKDLFQVQSLFALYGANNLSTSTAPSTKVRGGNAVRVPFPCACYNGTWTSDRQPIYKVKKGDGLYDIATTTYRNLVVYERIAAVNNLADVNVILEGQELWIPLPCSCDAVGGLETVHLAHIVEPGSSVAAIADQFGTTEKTLLELNNIADPKSLQANKVLDVPLRACNSSIRSDAVDGSLRVPNGSYALTAGNCIKCSCSSSSWQLACEIANLTATNTSACRAPTCSATTSSGRTISLKLGEDAPSVCGSTRCHYAGYYNTSNILNITAVPVTNQSTSPPPAPSSSAVDLRPLLASLYAALLLLATL</sequence>
<evidence type="ECO:0000313" key="3">
    <source>
        <dbReference type="EMBL" id="CAA7399722.1"/>
    </source>
</evidence>
<keyword evidence="4" id="KW-1185">Reference proteome</keyword>
<feature type="chain" id="PRO_5029635334" description="LysM domain-containing protein" evidence="1">
    <location>
        <begin position="23"/>
        <end position="360"/>
    </location>
</feature>
<dbReference type="InterPro" id="IPR036779">
    <property type="entry name" value="LysM_dom_sf"/>
</dbReference>
<evidence type="ECO:0000259" key="2">
    <source>
        <dbReference type="PROSITE" id="PS51782"/>
    </source>
</evidence>
<dbReference type="Gene3D" id="3.10.350.10">
    <property type="entry name" value="LysM domain"/>
    <property type="match status" value="2"/>
</dbReference>
<accession>A0A7I8KQJ7</accession>
<dbReference type="CDD" id="cd00118">
    <property type="entry name" value="LysM"/>
    <property type="match status" value="2"/>
</dbReference>
<gene>
    <name evidence="3" type="ORF">SI8410_07010392</name>
</gene>
<reference evidence="3" key="1">
    <citation type="submission" date="2020-02" db="EMBL/GenBank/DDBJ databases">
        <authorList>
            <person name="Scholz U."/>
            <person name="Mascher M."/>
            <person name="Fiebig A."/>
        </authorList>
    </citation>
    <scope>NUCLEOTIDE SEQUENCE</scope>
</reference>
<feature type="domain" description="LysM" evidence="2">
    <location>
        <begin position="171"/>
        <end position="215"/>
    </location>
</feature>
<feature type="domain" description="LysM" evidence="2">
    <location>
        <begin position="107"/>
        <end position="154"/>
    </location>
</feature>
<dbReference type="InterPro" id="IPR018392">
    <property type="entry name" value="LysM"/>
</dbReference>
<evidence type="ECO:0000313" key="4">
    <source>
        <dbReference type="Proteomes" id="UP000663760"/>
    </source>
</evidence>
<proteinExistence type="predicted"/>
<dbReference type="PROSITE" id="PS51782">
    <property type="entry name" value="LYSM"/>
    <property type="match status" value="2"/>
</dbReference>
<organism evidence="3 4">
    <name type="scientific">Spirodela intermedia</name>
    <name type="common">Intermediate duckweed</name>
    <dbReference type="NCBI Taxonomy" id="51605"/>
    <lineage>
        <taxon>Eukaryota</taxon>
        <taxon>Viridiplantae</taxon>
        <taxon>Streptophyta</taxon>
        <taxon>Embryophyta</taxon>
        <taxon>Tracheophyta</taxon>
        <taxon>Spermatophyta</taxon>
        <taxon>Magnoliopsida</taxon>
        <taxon>Liliopsida</taxon>
        <taxon>Araceae</taxon>
        <taxon>Lemnoideae</taxon>
        <taxon>Spirodela</taxon>
    </lineage>
</organism>
<name>A0A7I8KQJ7_SPIIN</name>
<dbReference type="PANTHER" id="PTHR33734:SF11">
    <property type="entry name" value="LYSM DOMAIN-CONTAINING GPI-ANCHORED PROTEIN 2"/>
    <property type="match status" value="1"/>
</dbReference>
<dbReference type="PROSITE" id="PS51257">
    <property type="entry name" value="PROKAR_LIPOPROTEIN"/>
    <property type="match status" value="1"/>
</dbReference>
<dbReference type="AlphaFoldDB" id="A0A7I8KQJ7"/>
<dbReference type="PANTHER" id="PTHR33734">
    <property type="entry name" value="LYSM DOMAIN-CONTAINING GPI-ANCHORED PROTEIN 2"/>
    <property type="match status" value="1"/>
</dbReference>
<dbReference type="Pfam" id="PF01476">
    <property type="entry name" value="LysM"/>
    <property type="match status" value="2"/>
</dbReference>
<dbReference type="EMBL" id="LR746270">
    <property type="protein sequence ID" value="CAA7399722.1"/>
    <property type="molecule type" value="Genomic_DNA"/>
</dbReference>
<keyword evidence="1" id="KW-0732">Signal</keyword>
<feature type="signal peptide" evidence="1">
    <location>
        <begin position="1"/>
        <end position="22"/>
    </location>
</feature>